<evidence type="ECO:0000313" key="4">
    <source>
        <dbReference type="EMBL" id="QUH30360.1"/>
    </source>
</evidence>
<name>A0A8J8MCV8_9FIRM</name>
<dbReference type="AlphaFoldDB" id="A0A8J8MCV8"/>
<dbReference type="RefSeq" id="WP_212690531.1">
    <property type="nucleotide sequence ID" value="NZ_CP058561.1"/>
</dbReference>
<dbReference type="CDD" id="cd16037">
    <property type="entry name" value="sulfatase_like"/>
    <property type="match status" value="1"/>
</dbReference>
<keyword evidence="2 4" id="KW-0378">Hydrolase</keyword>
<proteinExistence type="predicted"/>
<dbReference type="Proteomes" id="UP000677305">
    <property type="component" value="Chromosome"/>
</dbReference>
<evidence type="ECO:0000256" key="2">
    <source>
        <dbReference type="ARBA" id="ARBA00022801"/>
    </source>
</evidence>
<dbReference type="SUPFAM" id="SSF53649">
    <property type="entry name" value="Alkaline phosphatase-like"/>
    <property type="match status" value="1"/>
</dbReference>
<keyword evidence="5" id="KW-1185">Reference proteome</keyword>
<dbReference type="Gene3D" id="3.40.720.10">
    <property type="entry name" value="Alkaline Phosphatase, subunit A"/>
    <property type="match status" value="1"/>
</dbReference>
<reference evidence="4 5" key="1">
    <citation type="submission" date="2020-07" db="EMBL/GenBank/DDBJ databases">
        <title>Vallitalea guaymasensis genome.</title>
        <authorList>
            <person name="Postec A."/>
        </authorList>
    </citation>
    <scope>NUCLEOTIDE SEQUENCE [LARGE SCALE GENOMIC DNA]</scope>
    <source>
        <strain evidence="4 5">Ra1766G1</strain>
    </source>
</reference>
<dbReference type="EMBL" id="CP058561">
    <property type="protein sequence ID" value="QUH30360.1"/>
    <property type="molecule type" value="Genomic_DNA"/>
</dbReference>
<evidence type="ECO:0000313" key="5">
    <source>
        <dbReference type="Proteomes" id="UP000677305"/>
    </source>
</evidence>
<evidence type="ECO:0000256" key="1">
    <source>
        <dbReference type="ARBA" id="ARBA00022723"/>
    </source>
</evidence>
<dbReference type="GO" id="GO:0008484">
    <property type="term" value="F:sulfuric ester hydrolase activity"/>
    <property type="evidence" value="ECO:0007669"/>
    <property type="project" value="TreeGrafter"/>
</dbReference>
<feature type="domain" description="Sulfatase N-terminal" evidence="3">
    <location>
        <begin position="4"/>
        <end position="345"/>
    </location>
</feature>
<protein>
    <submittedName>
        <fullName evidence="4">Sulfatase-like hydrolase/transferase</fullName>
    </submittedName>
</protein>
<dbReference type="InterPro" id="IPR000917">
    <property type="entry name" value="Sulfatase_N"/>
</dbReference>
<dbReference type="InterPro" id="IPR017850">
    <property type="entry name" value="Alkaline_phosphatase_core_sf"/>
</dbReference>
<dbReference type="Pfam" id="PF00884">
    <property type="entry name" value="Sulfatase"/>
    <property type="match status" value="1"/>
</dbReference>
<gene>
    <name evidence="4" type="ORF">HYG85_16190</name>
</gene>
<evidence type="ECO:0000259" key="3">
    <source>
        <dbReference type="Pfam" id="PF00884"/>
    </source>
</evidence>
<keyword evidence="1" id="KW-0479">Metal-binding</keyword>
<organism evidence="4 5">
    <name type="scientific">Vallitalea guaymasensis</name>
    <dbReference type="NCBI Taxonomy" id="1185412"/>
    <lineage>
        <taxon>Bacteria</taxon>
        <taxon>Bacillati</taxon>
        <taxon>Bacillota</taxon>
        <taxon>Clostridia</taxon>
        <taxon>Lachnospirales</taxon>
        <taxon>Vallitaleaceae</taxon>
        <taxon>Vallitalea</taxon>
    </lineage>
</organism>
<dbReference type="PANTHER" id="PTHR45953:SF1">
    <property type="entry name" value="IDURONATE 2-SULFATASE"/>
    <property type="match status" value="1"/>
</dbReference>
<sequence>MKKPNILFIMSDEHAASVVGASGNSIVKTPNLDKLADEGVLFENCYTPSPICVPARLSVTAGKYINKCGAWSNESMLETDDIVSLATVLKDVDYDCYLGGKMHYAKDRRYGFEELYPFWTNTNVRKKYNKRIDLSDGKFQAQESVLSRRFNDFYVDDNSRVMEHDEMVTKICSDVIRNRQKDDKPFFLLAGYLAPHFPLIVPQKYYDMYRDKVPMPEIPEGHIESLPKHYKIMRKAFQNDQVDESIIKKGRELYYGLVTWFDEQVGELLNTLDDSEIKDNTLVIYTSDHGENMGDHGLWWKNSMYDCSAKVPLIVSWPEKWCNGTRKTEVCNLLDVIKTICDVCGAEPPKDWDGESMVDLINGKDDNWRNYSVSEYYAHNIAAGHCMIRKGNYKYVYFNEIDSNNGAERQLFNMEKDPNEFNNLADDPKYKDIIEELHLLLVKELGREPIEIEMESREVIDKSYCEN</sequence>
<dbReference type="GO" id="GO:0046872">
    <property type="term" value="F:metal ion binding"/>
    <property type="evidence" value="ECO:0007669"/>
    <property type="project" value="UniProtKB-KW"/>
</dbReference>
<dbReference type="KEGG" id="vgu:HYG85_16190"/>
<accession>A0A8J8MCV8</accession>
<dbReference type="GO" id="GO:0005737">
    <property type="term" value="C:cytoplasm"/>
    <property type="evidence" value="ECO:0007669"/>
    <property type="project" value="TreeGrafter"/>
</dbReference>
<dbReference type="PANTHER" id="PTHR45953">
    <property type="entry name" value="IDURONATE 2-SULFATASE"/>
    <property type="match status" value="1"/>
</dbReference>